<sequence>MNKGNENSDDFRVFSLGPGPAPRREHFRLLGLFGAFATRVGARVTGKKNLGVFATIGRAPRLFRFWLLYGASMMPFGYLSRAETEMLILRVAYLRGSAYEADQHRALAARAGVSSVDIDAIFRPDHGFTGRIGTLLDAAEQIVRHQGLTEDMAKRVRGLLSEREQVAFVMLVCNYDGLATALDVMGVPVDENR</sequence>
<name>F8DY93_CORRG</name>
<dbReference type="eggNOG" id="COG2128">
    <property type="taxonomic scope" value="Bacteria"/>
</dbReference>
<dbReference type="RefSeq" id="WP_013888616.1">
    <property type="nucleotide sequence ID" value="NC_015673.1"/>
</dbReference>
<dbReference type="Gene3D" id="1.20.1290.10">
    <property type="entry name" value="AhpD-like"/>
    <property type="match status" value="1"/>
</dbReference>
<dbReference type="Pfam" id="PF02627">
    <property type="entry name" value="CMD"/>
    <property type="match status" value="1"/>
</dbReference>
<keyword evidence="3" id="KW-1185">Reference proteome</keyword>
<dbReference type="InterPro" id="IPR029032">
    <property type="entry name" value="AhpD-like"/>
</dbReference>
<dbReference type="SUPFAM" id="SSF69118">
    <property type="entry name" value="AhpD-like"/>
    <property type="match status" value="1"/>
</dbReference>
<gene>
    <name evidence="2" type="ordered locus">CRES_1248</name>
</gene>
<dbReference type="HOGENOM" id="CLU_082760_2_1_11"/>
<evidence type="ECO:0000259" key="1">
    <source>
        <dbReference type="Pfam" id="PF02627"/>
    </source>
</evidence>
<dbReference type="AlphaFoldDB" id="F8DY93"/>
<reference evidence="2 3" key="1">
    <citation type="journal article" date="2012" name="BMC Genomics">
        <title>Complete genome sequence, lifestyle, and multi-drug resistance of the human pathogen Corynebacterium resistens DSM 45100 isolated from blood samples of a leukemia patient.</title>
        <authorList>
            <person name="Schroder J."/>
            <person name="Maus I."/>
            <person name="Meyer K."/>
            <person name="Wordemann S."/>
            <person name="Blom J."/>
            <person name="Jaenicke S."/>
            <person name="Schneider J."/>
            <person name="Trost E."/>
            <person name="Tauch A."/>
        </authorList>
    </citation>
    <scope>NUCLEOTIDE SEQUENCE [LARGE SCALE GENOMIC DNA]</scope>
    <source>
        <strain evidence="3">DSM 45100 / JCM 12819 / CCUG 50093 / GTC 2026 / SICGH 158</strain>
    </source>
</reference>
<dbReference type="PANTHER" id="PTHR34846:SF5">
    <property type="entry name" value="CARBOXYMUCONOLACTONE DECARBOXYLASE-LIKE DOMAIN-CONTAINING PROTEIN"/>
    <property type="match status" value="1"/>
</dbReference>
<feature type="domain" description="Carboxymuconolactone decarboxylase-like" evidence="1">
    <location>
        <begin position="60"/>
        <end position="124"/>
    </location>
</feature>
<dbReference type="Proteomes" id="UP000000492">
    <property type="component" value="Chromosome"/>
</dbReference>
<evidence type="ECO:0000313" key="3">
    <source>
        <dbReference type="Proteomes" id="UP000000492"/>
    </source>
</evidence>
<dbReference type="GO" id="GO:0051920">
    <property type="term" value="F:peroxiredoxin activity"/>
    <property type="evidence" value="ECO:0007669"/>
    <property type="project" value="InterPro"/>
</dbReference>
<accession>F8DY93</accession>
<dbReference type="STRING" id="662755.CRES_1248"/>
<evidence type="ECO:0000313" key="2">
    <source>
        <dbReference type="EMBL" id="AEI09603.1"/>
    </source>
</evidence>
<dbReference type="PANTHER" id="PTHR34846">
    <property type="entry name" value="4-CARBOXYMUCONOLACTONE DECARBOXYLASE FAMILY PROTEIN (AFU_ORTHOLOGUE AFUA_6G11590)"/>
    <property type="match status" value="1"/>
</dbReference>
<dbReference type="EMBL" id="CP002857">
    <property type="protein sequence ID" value="AEI09603.1"/>
    <property type="molecule type" value="Genomic_DNA"/>
</dbReference>
<protein>
    <recommendedName>
        <fullName evidence="1">Carboxymuconolactone decarboxylase-like domain-containing protein</fullName>
    </recommendedName>
</protein>
<proteinExistence type="predicted"/>
<dbReference type="InterPro" id="IPR003779">
    <property type="entry name" value="CMD-like"/>
</dbReference>
<organism evidence="2 3">
    <name type="scientific">Corynebacterium resistens (strain DSM 45100 / JCM 12819 / GTC 2026 / SICGH 158)</name>
    <dbReference type="NCBI Taxonomy" id="662755"/>
    <lineage>
        <taxon>Bacteria</taxon>
        <taxon>Bacillati</taxon>
        <taxon>Actinomycetota</taxon>
        <taxon>Actinomycetes</taxon>
        <taxon>Mycobacteriales</taxon>
        <taxon>Corynebacteriaceae</taxon>
        <taxon>Corynebacterium</taxon>
    </lineage>
</organism>
<dbReference type="KEGG" id="crd:CRES_1248"/>